<dbReference type="RefSeq" id="WP_102696014.1">
    <property type="nucleotide sequence ID" value="NZ_CP066062.1"/>
</dbReference>
<dbReference type="AlphaFoldDB" id="A0A2K4DRK5"/>
<evidence type="ECO:0000313" key="2">
    <source>
        <dbReference type="EMBL" id="PMC20473.1"/>
    </source>
</evidence>
<dbReference type="Proteomes" id="UP001072952">
    <property type="component" value="Unassembled WGS sequence"/>
</dbReference>
<proteinExistence type="predicted"/>
<evidence type="ECO:0000313" key="5">
    <source>
        <dbReference type="Proteomes" id="UP001072952"/>
    </source>
</evidence>
<protein>
    <recommendedName>
        <fullName evidence="6">XRE family transcriptional regulator</fullName>
    </recommendedName>
</protein>
<keyword evidence="5" id="KW-1185">Reference proteome</keyword>
<evidence type="ECO:0000313" key="4">
    <source>
        <dbReference type="Proteomes" id="UP000235748"/>
    </source>
</evidence>
<evidence type="ECO:0008006" key="6">
    <source>
        <dbReference type="Google" id="ProtNLM"/>
    </source>
</evidence>
<comment type="caution">
    <text evidence="3">The sequence shown here is derived from an EMBL/GenBank/DDBJ whole genome shotgun (WGS) entry which is preliminary data.</text>
</comment>
<dbReference type="EMBL" id="PNGG01000001">
    <property type="protein sequence ID" value="PMC20473.1"/>
    <property type="molecule type" value="Genomic_DNA"/>
</dbReference>
<evidence type="ECO:0000313" key="3">
    <source>
        <dbReference type="EMBL" id="PMC20474.1"/>
    </source>
</evidence>
<dbReference type="EMBL" id="JANSLD010000052">
    <property type="protein sequence ID" value="MCY1584269.1"/>
    <property type="molecule type" value="Genomic_DNA"/>
</dbReference>
<dbReference type="EMBL" id="PNGG01000001">
    <property type="protein sequence ID" value="PMC20474.1"/>
    <property type="molecule type" value="Genomic_DNA"/>
</dbReference>
<reference evidence="3 4" key="1">
    <citation type="submission" date="2017-09" db="EMBL/GenBank/DDBJ databases">
        <title>Bacterial strain isolated from the female urinary microbiota.</title>
        <authorList>
            <person name="Thomas-White K."/>
            <person name="Kumar N."/>
            <person name="Forster S."/>
            <person name="Putonti C."/>
            <person name="Lawley T."/>
            <person name="Wolfe A.J."/>
        </authorList>
    </citation>
    <scope>NUCLEOTIDE SEQUENCE [LARGE SCALE GENOMIC DNA]</scope>
    <source>
        <strain evidence="3 4">UMB0834</strain>
    </source>
</reference>
<accession>A0A2K4DRK5</accession>
<gene>
    <name evidence="2" type="ORF">CJ235_02030</name>
    <name evidence="3" type="ORF">CJ235_02040</name>
    <name evidence="1" type="ORF">NW133_12280</name>
</gene>
<reference evidence="1" key="2">
    <citation type="journal article" date="2022" name="Int. J. Mol. Sci.">
        <title>Phenotypic and Genotypic Virulence Characterisation of Staphylococcus pettenkoferi Strains Isolated from Human Bloodstream and Diabetic Foot Infections.</title>
        <authorList>
            <person name="Magnan C."/>
            <person name="Ahmad-Mansour N."/>
            <person name="Pouget C."/>
            <person name="Morsli M."/>
            <person name="Huc-Brandt S."/>
            <person name="Pantel A."/>
            <person name="Dunyach-Remy C."/>
            <person name="Sotto A."/>
            <person name="Molle V."/>
            <person name="Lavigne J.-P."/>
        </authorList>
    </citation>
    <scope>NUCLEOTIDE SEQUENCE</scope>
    <source>
        <strain evidence="1">NSP012P</strain>
    </source>
</reference>
<sequence length="70" mass="8266">MRESIEKLLNSDVSGYRIYKETGISQSRISDLRNGRRKLDNLTFANAEKLYNMAKKRQIQKFITDNKRTI</sequence>
<evidence type="ECO:0000313" key="1">
    <source>
        <dbReference type="EMBL" id="MCY1584269.1"/>
    </source>
</evidence>
<reference evidence="1" key="3">
    <citation type="submission" date="2022-08" db="EMBL/GenBank/DDBJ databases">
        <authorList>
            <person name="Magnan C."/>
        </authorList>
    </citation>
    <scope>NUCLEOTIDE SEQUENCE</scope>
    <source>
        <strain evidence="1">NSP012P</strain>
    </source>
</reference>
<dbReference type="Proteomes" id="UP000235748">
    <property type="component" value="Unassembled WGS sequence"/>
</dbReference>
<name>A0A2K4DRK5_9STAP</name>
<organism evidence="3 4">
    <name type="scientific">Staphylococcus pettenkoferi</name>
    <dbReference type="NCBI Taxonomy" id="170573"/>
    <lineage>
        <taxon>Bacteria</taxon>
        <taxon>Bacillati</taxon>
        <taxon>Bacillota</taxon>
        <taxon>Bacilli</taxon>
        <taxon>Bacillales</taxon>
        <taxon>Staphylococcaceae</taxon>
        <taxon>Staphylococcus</taxon>
    </lineage>
</organism>